<proteinExistence type="predicted"/>
<dbReference type="OrthoDB" id="2283774at2759"/>
<dbReference type="Proteomes" id="UP000077315">
    <property type="component" value="Unassembled WGS sequence"/>
</dbReference>
<feature type="domain" description="F-box" evidence="1">
    <location>
        <begin position="4"/>
        <end position="47"/>
    </location>
</feature>
<dbReference type="Pfam" id="PF12937">
    <property type="entry name" value="F-box-like"/>
    <property type="match status" value="1"/>
</dbReference>
<sequence>MLPSNLPYEILLKIAEHLSKDFSRQCALVCKSWTLPFQEVLWESLSIENTSQLRNICKLSIPAQSIVRTNGHLVRQMSLKFRLEISYQQLFVLQNCFQNLNYLHINCSILPTALSSNKINWKLWERLETLSVLQPKLFVTNGLHGFVSILSFYPKLKQLVVDENLGIQMATYTWKDLEIILQPLQHLQQLKINIAFGLRAIDNTPLSKDINPINSLVHLCVAVSNADHKWLYYFTEKAPRIHTLDLDIDFPDLRTCNQWSNMLGMITTMPSPFENLRTLQLKNCATSEYYVPFLDLLCRLKVPLTTLTYDMRRDFTTVQAVQSIVEKSGRLFSKTMENMNIISRFSASFKCTFPMCFYFFPCLVRLQLRQIKACIVLDDILNQCPALKDLILDQPCVTVSTRTRTSTAFSSHGLKTASLTNTNVNSKLFNYVSLRCRKLLKMRLENVKVFGHIEEGKENSFECDMSHTQIDSLFLYNVRYYALHNKDVLERNYRQNAHNTYQVKDATIISIMEFEPNKPEMDANADILQTTTKSPRFFNCSNTIAENELAEDQLVKENDRELLNLDAHLESFLTWKPDSEKNPRVLYKENSYSIILHSKREAAQDPEATPVPAASSRLEEIHATFELICNKTQPSKKNSSKTSLFEVNKLVTIKNYYRRLLESPGKIKASARAAEIIWKSPSKYRGETARA</sequence>
<dbReference type="EMBL" id="KV440972">
    <property type="protein sequence ID" value="OAD79519.1"/>
    <property type="molecule type" value="Genomic_DNA"/>
</dbReference>
<dbReference type="VEuPathDB" id="FungiDB:PHYBLDRAFT_139553"/>
<dbReference type="InterPro" id="IPR036047">
    <property type="entry name" value="F-box-like_dom_sf"/>
</dbReference>
<dbReference type="CDD" id="cd09917">
    <property type="entry name" value="F-box_SF"/>
    <property type="match status" value="1"/>
</dbReference>
<protein>
    <recommendedName>
        <fullName evidence="1">F-box domain-containing protein</fullName>
    </recommendedName>
</protein>
<dbReference type="Gene3D" id="3.80.10.10">
    <property type="entry name" value="Ribonuclease Inhibitor"/>
    <property type="match status" value="1"/>
</dbReference>
<keyword evidence="3" id="KW-1185">Reference proteome</keyword>
<dbReference type="SUPFAM" id="SSF81383">
    <property type="entry name" value="F-box domain"/>
    <property type="match status" value="1"/>
</dbReference>
<dbReference type="InParanoid" id="A0A167QD92"/>
<evidence type="ECO:0000313" key="3">
    <source>
        <dbReference type="Proteomes" id="UP000077315"/>
    </source>
</evidence>
<reference evidence="3" key="1">
    <citation type="submission" date="2015-06" db="EMBL/GenBank/DDBJ databases">
        <title>Expansion of signal transduction pathways in fungi by whole-genome duplication.</title>
        <authorList>
            <consortium name="DOE Joint Genome Institute"/>
            <person name="Corrochano L.M."/>
            <person name="Kuo A."/>
            <person name="Marcet-Houben M."/>
            <person name="Polaino S."/>
            <person name="Salamov A."/>
            <person name="Villalobos J.M."/>
            <person name="Alvarez M.I."/>
            <person name="Avalos J."/>
            <person name="Benito E.P."/>
            <person name="Benoit I."/>
            <person name="Burger G."/>
            <person name="Camino L.P."/>
            <person name="Canovas D."/>
            <person name="Cerda-Olmedo E."/>
            <person name="Cheng J.-F."/>
            <person name="Dominguez A."/>
            <person name="Elias M."/>
            <person name="Eslava A.P."/>
            <person name="Glaser F."/>
            <person name="Grimwood J."/>
            <person name="Gutierrez G."/>
            <person name="Heitman J."/>
            <person name="Henrissat B."/>
            <person name="Iturriaga E.A."/>
            <person name="Lang B.F."/>
            <person name="Lavin J.L."/>
            <person name="Lee S."/>
            <person name="Li W."/>
            <person name="Lindquist E."/>
            <person name="Lopez-Garcia S."/>
            <person name="Luque E.M."/>
            <person name="Marcos A.T."/>
            <person name="Martin J."/>
            <person name="McCluskey K."/>
            <person name="Medina H.R."/>
            <person name="Miralles-Duran A."/>
            <person name="Miyazaki A."/>
            <person name="Munoz-Torres E."/>
            <person name="Oguiza J.A."/>
            <person name="Ohm R."/>
            <person name="Olmedo M."/>
            <person name="Orejas M."/>
            <person name="Ortiz-Castellanos L."/>
            <person name="Pisabarro A.G."/>
            <person name="Rodriguez-Romero J."/>
            <person name="Ruiz-Herrera J."/>
            <person name="Ruiz-Vazquez R."/>
            <person name="Sanz C."/>
            <person name="Schackwitz W."/>
            <person name="Schmutz J."/>
            <person name="Shahriari M."/>
            <person name="Shelest E."/>
            <person name="Silva-Franco F."/>
            <person name="Soanes D."/>
            <person name="Syed K."/>
            <person name="Tagua V.G."/>
            <person name="Talbot N.J."/>
            <person name="Thon M."/>
            <person name="De vries R.P."/>
            <person name="Wiebenga A."/>
            <person name="Yadav J.S."/>
            <person name="Braun E.L."/>
            <person name="Baker S."/>
            <person name="Garre V."/>
            <person name="Horwitz B."/>
            <person name="Torres-Martinez S."/>
            <person name="Idnurm A."/>
            <person name="Herrera-Estrella A."/>
            <person name="Gabaldon T."/>
            <person name="Grigoriev I.V."/>
        </authorList>
    </citation>
    <scope>NUCLEOTIDE SEQUENCE [LARGE SCALE GENOMIC DNA]</scope>
    <source>
        <strain evidence="3">NRRL 1555(-)</strain>
    </source>
</reference>
<dbReference type="GeneID" id="28991154"/>
<organism evidence="2 3">
    <name type="scientific">Phycomyces blakesleeanus (strain ATCC 8743b / DSM 1359 / FGSC 10004 / NBRC 33097 / NRRL 1555)</name>
    <dbReference type="NCBI Taxonomy" id="763407"/>
    <lineage>
        <taxon>Eukaryota</taxon>
        <taxon>Fungi</taxon>
        <taxon>Fungi incertae sedis</taxon>
        <taxon>Mucoromycota</taxon>
        <taxon>Mucoromycotina</taxon>
        <taxon>Mucoromycetes</taxon>
        <taxon>Mucorales</taxon>
        <taxon>Phycomycetaceae</taxon>
        <taxon>Phycomyces</taxon>
    </lineage>
</organism>
<dbReference type="RefSeq" id="XP_018297559.1">
    <property type="nucleotide sequence ID" value="XM_018430248.1"/>
</dbReference>
<evidence type="ECO:0000313" key="2">
    <source>
        <dbReference type="EMBL" id="OAD79519.1"/>
    </source>
</evidence>
<accession>A0A167QD92</accession>
<gene>
    <name evidence="2" type="ORF">PHYBLDRAFT_139553</name>
</gene>
<name>A0A167QD92_PHYB8</name>
<dbReference type="InterPro" id="IPR032675">
    <property type="entry name" value="LRR_dom_sf"/>
</dbReference>
<dbReference type="AlphaFoldDB" id="A0A167QD92"/>
<evidence type="ECO:0000259" key="1">
    <source>
        <dbReference type="Pfam" id="PF12937"/>
    </source>
</evidence>
<dbReference type="InterPro" id="IPR001810">
    <property type="entry name" value="F-box_dom"/>
</dbReference>